<dbReference type="AlphaFoldDB" id="A0A1X2IP74"/>
<dbReference type="Pfam" id="PF13886">
    <property type="entry name" value="TM7S3_TM198"/>
    <property type="match status" value="1"/>
</dbReference>
<feature type="transmembrane region" description="Helical" evidence="8">
    <location>
        <begin position="203"/>
        <end position="228"/>
    </location>
</feature>
<name>A0A1X2IP74_9FUNG</name>
<feature type="compositionally biased region" description="Low complexity" evidence="7">
    <location>
        <begin position="54"/>
        <end position="81"/>
    </location>
</feature>
<dbReference type="Proteomes" id="UP000193560">
    <property type="component" value="Unassembled WGS sequence"/>
</dbReference>
<evidence type="ECO:0000256" key="5">
    <source>
        <dbReference type="ARBA" id="ARBA00023136"/>
    </source>
</evidence>
<keyword evidence="4 8" id="KW-1133">Transmembrane helix</keyword>
<sequence length="393" mass="42012">MKLFLLIVTFILLDTLFIYAYPIVDDNENSIANWNSPTSETTTADPTNTISTKSSSLSARETRSSPSATISATTSPSSTPSGQNDPYPTYGNDSAITTQMAVLGAVFIVLGLYLVVHGFRGFRVTLAVFGFLAIGLVTWVGLTNCQSSTGYINNDITMIVVPAGLGVAGAALFFVLWNIGFYLIGAVCGLALGLYICCWKEDLVIVSLVARACFLAAMCVAFACLTFFLERYVIIFSTSFVGAFIFFVGVDVLARTGYVTGIRSIIDRNPLHTVHYELTRNVYILLAFTIVLFLISFGWQSLINRGRYFGIRYTRHTGDGSGGGDSGGLKAAAITALAGAATAAAASHLAEEHHQSHHASRAPTPPPPPPQDEAPAPPPPAASHEEKHETSSH</sequence>
<evidence type="ECO:0000256" key="1">
    <source>
        <dbReference type="ARBA" id="ARBA00004141"/>
    </source>
</evidence>
<evidence type="ECO:0000259" key="10">
    <source>
        <dbReference type="Pfam" id="PF13886"/>
    </source>
</evidence>
<feature type="signal peptide" evidence="9">
    <location>
        <begin position="1"/>
        <end position="20"/>
    </location>
</feature>
<protein>
    <recommendedName>
        <fullName evidence="6">Transmembrane protein 198</fullName>
    </recommendedName>
</protein>
<comment type="subcellular location">
    <subcellularLocation>
        <location evidence="1">Membrane</location>
        <topology evidence="1">Multi-pass membrane protein</topology>
    </subcellularLocation>
</comment>
<proteinExistence type="inferred from homology"/>
<feature type="compositionally biased region" description="Basic and acidic residues" evidence="7">
    <location>
        <begin position="383"/>
        <end position="393"/>
    </location>
</feature>
<evidence type="ECO:0000256" key="4">
    <source>
        <dbReference type="ARBA" id="ARBA00022989"/>
    </source>
</evidence>
<feature type="region of interest" description="Disordered" evidence="7">
    <location>
        <begin position="345"/>
        <end position="393"/>
    </location>
</feature>
<feature type="transmembrane region" description="Helical" evidence="8">
    <location>
        <begin position="234"/>
        <end position="254"/>
    </location>
</feature>
<feature type="chain" id="PRO_5012620285" description="Transmembrane protein 198" evidence="9">
    <location>
        <begin position="21"/>
        <end position="393"/>
    </location>
</feature>
<evidence type="ECO:0000256" key="2">
    <source>
        <dbReference type="ARBA" id="ARBA00006244"/>
    </source>
</evidence>
<feature type="transmembrane region" description="Helical" evidence="8">
    <location>
        <begin position="122"/>
        <end position="143"/>
    </location>
</feature>
<comment type="similarity">
    <text evidence="2">Belongs to the TMEM198 family.</text>
</comment>
<dbReference type="OrthoDB" id="102260at2759"/>
<feature type="region of interest" description="Disordered" evidence="7">
    <location>
        <begin position="35"/>
        <end position="89"/>
    </location>
</feature>
<keyword evidence="12" id="KW-1185">Reference proteome</keyword>
<evidence type="ECO:0000313" key="12">
    <source>
        <dbReference type="Proteomes" id="UP000193560"/>
    </source>
</evidence>
<dbReference type="EMBL" id="MCGE01000007">
    <property type="protein sequence ID" value="ORZ19824.1"/>
    <property type="molecule type" value="Genomic_DNA"/>
</dbReference>
<keyword evidence="3 8" id="KW-0812">Transmembrane</keyword>
<feature type="transmembrane region" description="Helical" evidence="8">
    <location>
        <begin position="163"/>
        <end position="196"/>
    </location>
</feature>
<accession>A0A1X2IP74</accession>
<gene>
    <name evidence="11" type="ORF">BCR42DRAFT_435663</name>
</gene>
<evidence type="ECO:0000256" key="6">
    <source>
        <dbReference type="ARBA" id="ARBA00049737"/>
    </source>
</evidence>
<keyword evidence="9" id="KW-0732">Signal</keyword>
<dbReference type="InterPro" id="IPR025256">
    <property type="entry name" value="TM7S3/TM198-like_dom"/>
</dbReference>
<evidence type="ECO:0000313" key="11">
    <source>
        <dbReference type="EMBL" id="ORZ19824.1"/>
    </source>
</evidence>
<feature type="transmembrane region" description="Helical" evidence="8">
    <location>
        <begin position="96"/>
        <end position="115"/>
    </location>
</feature>
<comment type="caution">
    <text evidence="11">The sequence shown here is derived from an EMBL/GenBank/DDBJ whole genome shotgun (WGS) entry which is preliminary data.</text>
</comment>
<feature type="compositionally biased region" description="Pro residues" evidence="7">
    <location>
        <begin position="363"/>
        <end position="381"/>
    </location>
</feature>
<dbReference type="PANTHER" id="PTHR31247:SF5">
    <property type="entry name" value="DUF4203 DOMAIN-CONTAINING PROTEIN"/>
    <property type="match status" value="1"/>
</dbReference>
<evidence type="ECO:0000256" key="8">
    <source>
        <dbReference type="SAM" id="Phobius"/>
    </source>
</evidence>
<dbReference type="PANTHER" id="PTHR31247">
    <property type="entry name" value="TRANSMEMBRANE PROTEIN 198 FAMILY MEMBER"/>
    <property type="match status" value="1"/>
</dbReference>
<feature type="transmembrane region" description="Helical" evidence="8">
    <location>
        <begin position="282"/>
        <end position="302"/>
    </location>
</feature>
<evidence type="ECO:0000256" key="9">
    <source>
        <dbReference type="SAM" id="SignalP"/>
    </source>
</evidence>
<evidence type="ECO:0000256" key="7">
    <source>
        <dbReference type="SAM" id="MobiDB-lite"/>
    </source>
</evidence>
<reference evidence="11 12" key="1">
    <citation type="submission" date="2016-07" db="EMBL/GenBank/DDBJ databases">
        <title>Pervasive Adenine N6-methylation of Active Genes in Fungi.</title>
        <authorList>
            <consortium name="DOE Joint Genome Institute"/>
            <person name="Mondo S.J."/>
            <person name="Dannebaum R.O."/>
            <person name="Kuo R.C."/>
            <person name="Labutti K."/>
            <person name="Haridas S."/>
            <person name="Kuo A."/>
            <person name="Salamov A."/>
            <person name="Ahrendt S.R."/>
            <person name="Lipzen A."/>
            <person name="Sullivan W."/>
            <person name="Andreopoulos W.B."/>
            <person name="Clum A."/>
            <person name="Lindquist E."/>
            <person name="Daum C."/>
            <person name="Ramamoorthy G.K."/>
            <person name="Gryganskyi A."/>
            <person name="Culley D."/>
            <person name="Magnuson J.K."/>
            <person name="James T.Y."/>
            <person name="O'Malley M.A."/>
            <person name="Stajich J.E."/>
            <person name="Spatafora J.W."/>
            <person name="Visel A."/>
            <person name="Grigoriev I.V."/>
        </authorList>
    </citation>
    <scope>NUCLEOTIDE SEQUENCE [LARGE SCALE GENOMIC DNA]</scope>
    <source>
        <strain evidence="11 12">NRRL 1336</strain>
    </source>
</reference>
<organism evidence="11 12">
    <name type="scientific">Absidia repens</name>
    <dbReference type="NCBI Taxonomy" id="90262"/>
    <lineage>
        <taxon>Eukaryota</taxon>
        <taxon>Fungi</taxon>
        <taxon>Fungi incertae sedis</taxon>
        <taxon>Mucoromycota</taxon>
        <taxon>Mucoromycotina</taxon>
        <taxon>Mucoromycetes</taxon>
        <taxon>Mucorales</taxon>
        <taxon>Cunninghamellaceae</taxon>
        <taxon>Absidia</taxon>
    </lineage>
</organism>
<dbReference type="GO" id="GO:0005886">
    <property type="term" value="C:plasma membrane"/>
    <property type="evidence" value="ECO:0007669"/>
    <property type="project" value="TreeGrafter"/>
</dbReference>
<dbReference type="STRING" id="90262.A0A1X2IP74"/>
<keyword evidence="5 8" id="KW-0472">Membrane</keyword>
<feature type="compositionally biased region" description="Polar residues" evidence="7">
    <location>
        <begin position="35"/>
        <end position="53"/>
    </location>
</feature>
<dbReference type="InterPro" id="IPR040236">
    <property type="entry name" value="TMEM198"/>
</dbReference>
<evidence type="ECO:0000256" key="3">
    <source>
        <dbReference type="ARBA" id="ARBA00022692"/>
    </source>
</evidence>
<feature type="domain" description="TM7S3/TM198-like" evidence="10">
    <location>
        <begin position="104"/>
        <end position="300"/>
    </location>
</feature>